<dbReference type="GO" id="GO:0006338">
    <property type="term" value="P:chromatin remodeling"/>
    <property type="evidence" value="ECO:0007669"/>
    <property type="project" value="InterPro"/>
</dbReference>
<dbReference type="eggNOG" id="KOG3362">
    <property type="taxonomic scope" value="Eukaryota"/>
</dbReference>
<dbReference type="OrthoDB" id="74807at2759"/>
<evidence type="ECO:0000256" key="1">
    <source>
        <dbReference type="ARBA" id="ARBA00022723"/>
    </source>
</evidence>
<dbReference type="VEuPathDB" id="FungiDB:YALI1_F39242g"/>
<dbReference type="PANTHER" id="PTHR13093">
    <property type="entry name" value="ZINC FINGER HIT DOMAIN CONTAINING PROTEIN 1"/>
    <property type="match status" value="1"/>
</dbReference>
<evidence type="ECO:0000313" key="7">
    <source>
        <dbReference type="Proteomes" id="UP000182444"/>
    </source>
</evidence>
<dbReference type="OMA" id="CGMKYCS"/>
<evidence type="ECO:0000313" key="6">
    <source>
        <dbReference type="EMBL" id="RDW23948.1"/>
    </source>
</evidence>
<accession>A0A1H6Q1B1</accession>
<organism evidence="5 7">
    <name type="scientific">Yarrowia lipolytica</name>
    <name type="common">Candida lipolytica</name>
    <dbReference type="NCBI Taxonomy" id="4952"/>
    <lineage>
        <taxon>Eukaryota</taxon>
        <taxon>Fungi</taxon>
        <taxon>Dikarya</taxon>
        <taxon>Ascomycota</taxon>
        <taxon>Saccharomycotina</taxon>
        <taxon>Dipodascomycetes</taxon>
        <taxon>Dipodascales</taxon>
        <taxon>Dipodascales incertae sedis</taxon>
        <taxon>Yarrowia</taxon>
    </lineage>
</organism>
<protein>
    <submittedName>
        <fullName evidence="5">Uncharacterized protein</fullName>
    </submittedName>
</protein>
<feature type="region of interest" description="Disordered" evidence="4">
    <location>
        <begin position="1"/>
        <end position="38"/>
    </location>
</feature>
<dbReference type="GeneID" id="2907907"/>
<evidence type="ECO:0000256" key="2">
    <source>
        <dbReference type="ARBA" id="ARBA00022771"/>
    </source>
</evidence>
<feature type="compositionally biased region" description="Low complexity" evidence="4">
    <location>
        <begin position="27"/>
        <end position="38"/>
    </location>
</feature>
<evidence type="ECO:0000313" key="8">
    <source>
        <dbReference type="Proteomes" id="UP000256601"/>
    </source>
</evidence>
<dbReference type="RefSeq" id="XP_506104.2">
    <property type="nucleotide sequence ID" value="XM_506104.2"/>
</dbReference>
<sequence>MLVEELGRQTLQSVSYSSTGSGRKRIATAQDAATQSSTKTRAIARRLNELERENYNDSVKIEPPRDIYSPNNANKKGTALKKILASKKTLQNFFDEDSQGAERFQFVASSTSAYPKRRLCTVCGYKGFCSCVRCGFRYCSKTCEEAHTETRCLKMYA</sequence>
<feature type="compositionally biased region" description="Polar residues" evidence="4">
    <location>
        <begin position="9"/>
        <end position="21"/>
    </location>
</feature>
<evidence type="ECO:0000256" key="3">
    <source>
        <dbReference type="ARBA" id="ARBA00022833"/>
    </source>
</evidence>
<evidence type="ECO:0000313" key="5">
    <source>
        <dbReference type="EMBL" id="AOW07967.1"/>
    </source>
</evidence>
<gene>
    <name evidence="6" type="ORF">B0I71DRAFT_135142</name>
    <name evidence="5" type="ORF">YALI1_F39242g</name>
</gene>
<feature type="region of interest" description="Disordered" evidence="4">
    <location>
        <begin position="55"/>
        <end position="74"/>
    </location>
</feature>
<keyword evidence="1" id="KW-0479">Metal-binding</keyword>
<dbReference type="EMBL" id="KZ859057">
    <property type="protein sequence ID" value="RDW23948.1"/>
    <property type="molecule type" value="Genomic_DNA"/>
</dbReference>
<keyword evidence="2" id="KW-0863">Zinc-finger</keyword>
<dbReference type="InterPro" id="IPR039723">
    <property type="entry name" value="Vps71/ZNHIT1"/>
</dbReference>
<keyword evidence="3" id="KW-0862">Zinc</keyword>
<dbReference type="EMBL" id="CP017558">
    <property type="protein sequence ID" value="AOW07967.1"/>
    <property type="molecule type" value="Genomic_DNA"/>
</dbReference>
<dbReference type="GO" id="GO:0008270">
    <property type="term" value="F:zinc ion binding"/>
    <property type="evidence" value="ECO:0007669"/>
    <property type="project" value="UniProtKB-KW"/>
</dbReference>
<proteinExistence type="predicted"/>
<dbReference type="KEGG" id="yli:2907907"/>
<reference evidence="5 7" key="1">
    <citation type="journal article" date="2016" name="PLoS ONE">
        <title>Sequence Assembly of Yarrowia lipolytica Strain W29/CLIB89 Shows Transposable Element Diversity.</title>
        <authorList>
            <person name="Magnan C."/>
            <person name="Yu J."/>
            <person name="Chang I."/>
            <person name="Jahn E."/>
            <person name="Kanomata Y."/>
            <person name="Wu J."/>
            <person name="Zeller M."/>
            <person name="Oakes M."/>
            <person name="Baldi P."/>
            <person name="Sandmeyer S."/>
        </authorList>
    </citation>
    <scope>NUCLEOTIDE SEQUENCE [LARGE SCALE GENOMIC DNA]</scope>
    <source>
        <strain evidence="5">CLIB89</strain>
        <strain evidence="7">CLIB89(W29)</strain>
    </source>
</reference>
<dbReference type="Proteomes" id="UP000256601">
    <property type="component" value="Unassembled WGS sequence"/>
</dbReference>
<name>A0A1H6Q1B1_YARLL</name>
<dbReference type="VEuPathDB" id="FungiDB:YALI0_F31625g"/>
<evidence type="ECO:0000256" key="4">
    <source>
        <dbReference type="SAM" id="MobiDB-lite"/>
    </source>
</evidence>
<dbReference type="CDD" id="cd21437">
    <property type="entry name" value="zf-HIT_ZNHIT1_like"/>
    <property type="match status" value="1"/>
</dbReference>
<dbReference type="AlphaFoldDB" id="A0A1H6Q1B1"/>
<dbReference type="Proteomes" id="UP000182444">
    <property type="component" value="Chromosome 1F"/>
</dbReference>
<feature type="compositionally biased region" description="Basic and acidic residues" evidence="4">
    <location>
        <begin position="55"/>
        <end position="65"/>
    </location>
</feature>
<reference evidence="6 8" key="2">
    <citation type="submission" date="2018-07" db="EMBL/GenBank/DDBJ databases">
        <title>Draft Genome Assemblies for Five Robust Yarrowia lipolytica Strains Exhibiting High Lipid Production and Pentose Sugar Utilization and Sugar Alcohol Secretion from Undetoxified Lignocellulosic Biomass Hydrolysates.</title>
        <authorList>
            <consortium name="DOE Joint Genome Institute"/>
            <person name="Walker C."/>
            <person name="Ryu S."/>
            <person name="Na H."/>
            <person name="Zane M."/>
            <person name="LaButti K."/>
            <person name="Lipzen A."/>
            <person name="Haridas S."/>
            <person name="Barry K."/>
            <person name="Grigoriev I.V."/>
            <person name="Quarterman J."/>
            <person name="Slininger P."/>
            <person name="Dien B."/>
            <person name="Trinh C.T."/>
        </authorList>
    </citation>
    <scope>NUCLEOTIDE SEQUENCE [LARGE SCALE GENOMIC DNA]</scope>
    <source>
        <strain evidence="6 8">YB392</strain>
    </source>
</reference>